<dbReference type="InterPro" id="IPR029044">
    <property type="entry name" value="Nucleotide-diphossugar_trans"/>
</dbReference>
<dbReference type="Gene3D" id="3.90.550.10">
    <property type="entry name" value="Spore Coat Polysaccharide Biosynthesis Protein SpsA, Chain A"/>
    <property type="match status" value="1"/>
</dbReference>
<dbReference type="PANTHER" id="PTHR22916:SF67">
    <property type="entry name" value="COLANIC ACID BIOSYNTHESIS GLYCOSYL TRANSFERASE WCAE-RELATED"/>
    <property type="match status" value="1"/>
</dbReference>
<keyword evidence="3" id="KW-1185">Reference proteome</keyword>
<dbReference type="InterPro" id="IPR001173">
    <property type="entry name" value="Glyco_trans_2-like"/>
</dbReference>
<accession>A0ABW8XT20</accession>
<dbReference type="GO" id="GO:0016757">
    <property type="term" value="F:glycosyltransferase activity"/>
    <property type="evidence" value="ECO:0007669"/>
    <property type="project" value="UniProtKB-KW"/>
</dbReference>
<evidence type="ECO:0000259" key="1">
    <source>
        <dbReference type="Pfam" id="PF00535"/>
    </source>
</evidence>
<dbReference type="Proteomes" id="UP001629260">
    <property type="component" value="Unassembled WGS sequence"/>
</dbReference>
<organism evidence="2 3">
    <name type="scientific">Flavobacterium plantiphilum</name>
    <dbReference type="NCBI Taxonomy" id="3163297"/>
    <lineage>
        <taxon>Bacteria</taxon>
        <taxon>Pseudomonadati</taxon>
        <taxon>Bacteroidota</taxon>
        <taxon>Flavobacteriia</taxon>
        <taxon>Flavobacteriales</taxon>
        <taxon>Flavobacteriaceae</taxon>
        <taxon>Flavobacterium</taxon>
    </lineage>
</organism>
<dbReference type="EC" id="2.4.-.-" evidence="2"/>
<gene>
    <name evidence="2" type="ORF">ABS764_09270</name>
</gene>
<proteinExistence type="predicted"/>
<protein>
    <submittedName>
        <fullName evidence="2">Glycosyltransferase family 2 protein</fullName>
        <ecNumber evidence="2">2.4.-.-</ecNumber>
    </submittedName>
</protein>
<dbReference type="EMBL" id="JBELQA010000004">
    <property type="protein sequence ID" value="MFL9831036.1"/>
    <property type="molecule type" value="Genomic_DNA"/>
</dbReference>
<dbReference type="PANTHER" id="PTHR22916">
    <property type="entry name" value="GLYCOSYLTRANSFERASE"/>
    <property type="match status" value="1"/>
</dbReference>
<dbReference type="SUPFAM" id="SSF53448">
    <property type="entry name" value="Nucleotide-diphospho-sugar transferases"/>
    <property type="match status" value="1"/>
</dbReference>
<reference evidence="2 3" key="1">
    <citation type="submission" date="2024-06" db="EMBL/GenBank/DDBJ databases">
        <authorList>
            <person name="Kaempfer P."/>
            <person name="Viver T."/>
        </authorList>
    </citation>
    <scope>NUCLEOTIDE SEQUENCE [LARGE SCALE GENOMIC DNA]</scope>
    <source>
        <strain evidence="2 3">ST-87</strain>
    </source>
</reference>
<keyword evidence="2" id="KW-0328">Glycosyltransferase</keyword>
<sequence>MQKEDVLISNNTDSINITIITINYNNNEGLRKTIESVVNQDSQNFEYIVIDGGSTDGSRETIEKFSKKIDYWVSEKDSGIYNAMNKGIKIAKGDFILFLNSGDWLFEESTLSKVNLLINNKSDIFYCNTIFKYDKKDVIVKYDKKISFKFFIEDNFCHQATFIRKKLFYDIFFYNEKLKIASDWEFFIYAICIKNVSHQYLDIVVSNYDLRGISSRPEFRDLSLGERQQVLNTHFPMFISDLEMSPQLKDKRIPQLLHIKKFKLAWKILKGFINFLLFFLPKQGHKKS</sequence>
<evidence type="ECO:0000313" key="3">
    <source>
        <dbReference type="Proteomes" id="UP001629260"/>
    </source>
</evidence>
<dbReference type="RefSeq" id="WP_408081503.1">
    <property type="nucleotide sequence ID" value="NZ_JBELQA010000004.1"/>
</dbReference>
<keyword evidence="2" id="KW-0808">Transferase</keyword>
<dbReference type="CDD" id="cd06433">
    <property type="entry name" value="GT_2_WfgS_like"/>
    <property type="match status" value="1"/>
</dbReference>
<comment type="caution">
    <text evidence="2">The sequence shown here is derived from an EMBL/GenBank/DDBJ whole genome shotgun (WGS) entry which is preliminary data.</text>
</comment>
<evidence type="ECO:0000313" key="2">
    <source>
        <dbReference type="EMBL" id="MFL9831036.1"/>
    </source>
</evidence>
<feature type="domain" description="Glycosyltransferase 2-like" evidence="1">
    <location>
        <begin position="18"/>
        <end position="152"/>
    </location>
</feature>
<dbReference type="Pfam" id="PF00535">
    <property type="entry name" value="Glycos_transf_2"/>
    <property type="match status" value="1"/>
</dbReference>
<name>A0ABW8XT20_9FLAO</name>